<dbReference type="InterPro" id="IPR016167">
    <property type="entry name" value="FAD-bd_PCMH_sub1"/>
</dbReference>
<dbReference type="Pfam" id="PF03450">
    <property type="entry name" value="CO_deh_flav_C"/>
    <property type="match status" value="1"/>
</dbReference>
<evidence type="ECO:0000256" key="1">
    <source>
        <dbReference type="ARBA" id="ARBA00022630"/>
    </source>
</evidence>
<accession>A0AA50CRZ2</accession>
<geneLocation type="plasmid" evidence="4 5">
    <name>unnamed1</name>
</geneLocation>
<keyword evidence="1" id="KW-0285">Flavoprotein</keyword>
<feature type="domain" description="FAD-binding PCMH-type" evidence="3">
    <location>
        <begin position="1"/>
        <end position="220"/>
    </location>
</feature>
<dbReference type="InterPro" id="IPR036683">
    <property type="entry name" value="CO_DH_flav_C_dom_sf"/>
</dbReference>
<dbReference type="PROSITE" id="PS51387">
    <property type="entry name" value="FAD_PCMH"/>
    <property type="match status" value="1"/>
</dbReference>
<dbReference type="SMART" id="SM01092">
    <property type="entry name" value="CO_deh_flav_C"/>
    <property type="match status" value="1"/>
</dbReference>
<keyword evidence="2" id="KW-0274">FAD</keyword>
<dbReference type="InterPro" id="IPR005107">
    <property type="entry name" value="CO_DH_flav_C"/>
</dbReference>
<dbReference type="RefSeq" id="WP_306038914.1">
    <property type="nucleotide sequence ID" value="NZ_CP132303.1"/>
</dbReference>
<dbReference type="InterPro" id="IPR016169">
    <property type="entry name" value="FAD-bd_PCMH_sub2"/>
</dbReference>
<organism evidence="4 5">
    <name type="scientific">Shinella sumterensis</name>
    <dbReference type="NCBI Taxonomy" id="1967501"/>
    <lineage>
        <taxon>Bacteria</taxon>
        <taxon>Pseudomonadati</taxon>
        <taxon>Pseudomonadota</taxon>
        <taxon>Alphaproteobacteria</taxon>
        <taxon>Hyphomicrobiales</taxon>
        <taxon>Rhizobiaceae</taxon>
        <taxon>Shinella</taxon>
    </lineage>
</organism>
<dbReference type="Gene3D" id="3.30.465.10">
    <property type="match status" value="2"/>
</dbReference>
<dbReference type="InterPro" id="IPR051312">
    <property type="entry name" value="Diverse_Substr_Oxidored"/>
</dbReference>
<dbReference type="Gene3D" id="3.30.43.10">
    <property type="entry name" value="Uridine Diphospho-n-acetylenolpyruvylglucosamine Reductase, domain 2"/>
    <property type="match status" value="1"/>
</dbReference>
<evidence type="ECO:0000256" key="2">
    <source>
        <dbReference type="ARBA" id="ARBA00022827"/>
    </source>
</evidence>
<keyword evidence="4" id="KW-0614">Plasmid</keyword>
<evidence type="ECO:0000259" key="3">
    <source>
        <dbReference type="PROSITE" id="PS51387"/>
    </source>
</evidence>
<reference evidence="4 5" key="1">
    <citation type="submission" date="2023-08" db="EMBL/GenBank/DDBJ databases">
        <title>Pathogen: clinical or host-associated sample.</title>
        <authorList>
            <person name="Hergert J."/>
            <person name="Casey R."/>
            <person name="Wagner J."/>
            <person name="Young E.L."/>
            <person name="Oakeson K.F."/>
        </authorList>
    </citation>
    <scope>NUCLEOTIDE SEQUENCE [LARGE SCALE GENOMIC DNA]</scope>
    <source>
        <strain evidence="4 5">1760953</strain>
        <plasmid evidence="4 5">unnamed1</plasmid>
    </source>
</reference>
<dbReference type="PANTHER" id="PTHR42659">
    <property type="entry name" value="XANTHINE DEHYDROGENASE SUBUNIT C-RELATED"/>
    <property type="match status" value="1"/>
</dbReference>
<dbReference type="Gene3D" id="3.30.390.50">
    <property type="entry name" value="CO dehydrogenase flavoprotein, C-terminal domain"/>
    <property type="match status" value="1"/>
</dbReference>
<gene>
    <name evidence="4" type="ORF">Q9313_22665</name>
</gene>
<dbReference type="SUPFAM" id="SSF55447">
    <property type="entry name" value="CO dehydrogenase flavoprotein C-terminal domain-like"/>
    <property type="match status" value="1"/>
</dbReference>
<dbReference type="InterPro" id="IPR002346">
    <property type="entry name" value="Mopterin_DH_FAD-bd"/>
</dbReference>
<sequence>MRTFEYIRAADRADAVARARRGARFLGGGTNIVDLLRQNVEQASELVDVSRLDGAICESDGGGLLIDASVRNAALAAHPLVRRRYPVLSRALLAGASAQIRNMATVGGNILQRTRCMYFYDVEGARCNKRQPGTGCDALDGFNRYHAILGASDQCVATHPSDMCVALAMLDALIHLSGPDGERSIRLTDFHVLPNASPHIETVLKPGELITGVELPPPSDAVTHSEYRKVRDRSSYAFALISVAGGLALTDGRVTEARIALGGVAAKPWRAARAEAAMIGVAPTEEAFLAAIREELAGAQPLSGNAFKIVLVERTVVALLAALAGAHQ</sequence>
<dbReference type="InterPro" id="IPR016166">
    <property type="entry name" value="FAD-bd_PCMH"/>
</dbReference>
<dbReference type="GO" id="GO:0016491">
    <property type="term" value="F:oxidoreductase activity"/>
    <property type="evidence" value="ECO:0007669"/>
    <property type="project" value="InterPro"/>
</dbReference>
<keyword evidence="5" id="KW-1185">Reference proteome</keyword>
<dbReference type="InterPro" id="IPR036318">
    <property type="entry name" value="FAD-bd_PCMH-like_sf"/>
</dbReference>
<protein>
    <submittedName>
        <fullName evidence="4">Xanthine dehydrogenase family protein subunit M</fullName>
    </submittedName>
</protein>
<name>A0AA50CRZ2_9HYPH</name>
<dbReference type="Proteomes" id="UP001234585">
    <property type="component" value="Plasmid unnamed1"/>
</dbReference>
<dbReference type="SUPFAM" id="SSF56176">
    <property type="entry name" value="FAD-binding/transporter-associated domain-like"/>
    <property type="match status" value="1"/>
</dbReference>
<dbReference type="EMBL" id="CP132303">
    <property type="protein sequence ID" value="WLR99582.1"/>
    <property type="molecule type" value="Genomic_DNA"/>
</dbReference>
<dbReference type="PANTHER" id="PTHR42659:SF1">
    <property type="entry name" value="OXIDOREDUCTASE"/>
    <property type="match status" value="1"/>
</dbReference>
<evidence type="ECO:0000313" key="5">
    <source>
        <dbReference type="Proteomes" id="UP001234585"/>
    </source>
</evidence>
<dbReference type="Pfam" id="PF00941">
    <property type="entry name" value="FAD_binding_5"/>
    <property type="match status" value="1"/>
</dbReference>
<dbReference type="AlphaFoldDB" id="A0AA50CRZ2"/>
<proteinExistence type="predicted"/>
<evidence type="ECO:0000313" key="4">
    <source>
        <dbReference type="EMBL" id="WLR99582.1"/>
    </source>
</evidence>
<dbReference type="GO" id="GO:0071949">
    <property type="term" value="F:FAD binding"/>
    <property type="evidence" value="ECO:0007669"/>
    <property type="project" value="InterPro"/>
</dbReference>